<proteinExistence type="predicted"/>
<reference evidence="2 3" key="1">
    <citation type="submission" date="2020-01" db="EMBL/GenBank/DDBJ databases">
        <title>Microvirga sp. nov., an arsenate reduction bacterium isolated from Tibet hotspring sediments.</title>
        <authorList>
            <person name="Yuan C.-G."/>
        </authorList>
    </citation>
    <scope>NUCLEOTIDE SEQUENCE [LARGE SCALE GENOMIC DNA]</scope>
    <source>
        <strain evidence="2 3">SYSU G3D203</strain>
    </source>
</reference>
<name>A0ABW9Z2H2_9HYPH</name>
<protein>
    <submittedName>
        <fullName evidence="2">Uncharacterized protein</fullName>
    </submittedName>
</protein>
<dbReference type="EMBL" id="JAAAXJ010000012">
    <property type="protein sequence ID" value="NBJ26312.1"/>
    <property type="molecule type" value="Genomic_DNA"/>
</dbReference>
<gene>
    <name evidence="2" type="ORF">GR303_18385</name>
</gene>
<accession>A0ABW9Z2H2</accession>
<keyword evidence="3" id="KW-1185">Reference proteome</keyword>
<evidence type="ECO:0000256" key="1">
    <source>
        <dbReference type="SAM" id="MobiDB-lite"/>
    </source>
</evidence>
<evidence type="ECO:0000313" key="2">
    <source>
        <dbReference type="EMBL" id="NBJ26312.1"/>
    </source>
</evidence>
<dbReference type="Proteomes" id="UP000818323">
    <property type="component" value="Unassembled WGS sequence"/>
</dbReference>
<feature type="compositionally biased region" description="Basic and acidic residues" evidence="1">
    <location>
        <begin position="91"/>
        <end position="104"/>
    </location>
</feature>
<sequence length="104" mass="10959">MFSILRFILIVGVIFYYSPVRQQGEGTAAIESLFTPKKGEPAPAPAAPATEGSGHLETVWKALPEGAKQAVVDKILATSGFPAAGPAKPADTLRPEDRASKPRT</sequence>
<comment type="caution">
    <text evidence="2">The sequence shown here is derived from an EMBL/GenBank/DDBJ whole genome shotgun (WGS) entry which is preliminary data.</text>
</comment>
<dbReference type="RefSeq" id="WP_161723143.1">
    <property type="nucleotide sequence ID" value="NZ_JAAAXI010000007.1"/>
</dbReference>
<evidence type="ECO:0000313" key="3">
    <source>
        <dbReference type="Proteomes" id="UP000818323"/>
    </source>
</evidence>
<organism evidence="2 3">
    <name type="scientific">Microvirga arsenatis</name>
    <dbReference type="NCBI Taxonomy" id="2692265"/>
    <lineage>
        <taxon>Bacteria</taxon>
        <taxon>Pseudomonadati</taxon>
        <taxon>Pseudomonadota</taxon>
        <taxon>Alphaproteobacteria</taxon>
        <taxon>Hyphomicrobiales</taxon>
        <taxon>Methylobacteriaceae</taxon>
        <taxon>Microvirga</taxon>
    </lineage>
</organism>
<feature type="region of interest" description="Disordered" evidence="1">
    <location>
        <begin position="80"/>
        <end position="104"/>
    </location>
</feature>